<evidence type="ECO:0000313" key="4">
    <source>
        <dbReference type="EMBL" id="KAK1264913.1"/>
    </source>
</evidence>
<sequence>MLSLRFPPSSPLHQTLISQQNHHHLHWRCRRGSTWAPLQTDGVLPEGLMRERMPRHVAMIMDGNGRWAMSRGLPVSAGHQAGFRALKEAVRLTCRWGIPFLTVFAFSDDNWLRSEVEVDFLLRLFEGVLRENIEEFVREGIRFSIIGDSSKLPKTLQDLANYAVQITRNNSRLGLSVAMSYSGRNDIVQACKKIAQKVKDGLLQPEDITELTVAQSLETNNSIDCPYPDLLIRTSGELRLSNFLLWQSAYTELFFAQSLWPDFGEAEYLEALHAFQNRKRRFGRRVAEE</sequence>
<organism evidence="4 5">
    <name type="scientific">Acorus gramineus</name>
    <name type="common">Dwarf sweet flag</name>
    <dbReference type="NCBI Taxonomy" id="55184"/>
    <lineage>
        <taxon>Eukaryota</taxon>
        <taxon>Viridiplantae</taxon>
        <taxon>Streptophyta</taxon>
        <taxon>Embryophyta</taxon>
        <taxon>Tracheophyta</taxon>
        <taxon>Spermatophyta</taxon>
        <taxon>Magnoliopsida</taxon>
        <taxon>Liliopsida</taxon>
        <taxon>Acoraceae</taxon>
        <taxon>Acorus</taxon>
    </lineage>
</organism>
<proteinExistence type="inferred from homology"/>
<dbReference type="PANTHER" id="PTHR10291">
    <property type="entry name" value="DEHYDRODOLICHYL DIPHOSPHATE SYNTHASE FAMILY MEMBER"/>
    <property type="match status" value="1"/>
</dbReference>
<evidence type="ECO:0000313" key="5">
    <source>
        <dbReference type="Proteomes" id="UP001179952"/>
    </source>
</evidence>
<dbReference type="InterPro" id="IPR036424">
    <property type="entry name" value="UPP_synth-like_sf"/>
</dbReference>
<dbReference type="SUPFAM" id="SSF64005">
    <property type="entry name" value="Undecaprenyl diphosphate synthase"/>
    <property type="match status" value="1"/>
</dbReference>
<dbReference type="EMBL" id="JAUJYN010000008">
    <property type="protein sequence ID" value="KAK1264913.1"/>
    <property type="molecule type" value="Genomic_DNA"/>
</dbReference>
<dbReference type="CDD" id="cd00475">
    <property type="entry name" value="Cis_IPPS"/>
    <property type="match status" value="1"/>
</dbReference>
<dbReference type="EC" id="2.5.1.-" evidence="3"/>
<evidence type="ECO:0000256" key="2">
    <source>
        <dbReference type="ARBA" id="ARBA00022679"/>
    </source>
</evidence>
<comment type="caution">
    <text evidence="4">The sequence shown here is derived from an EMBL/GenBank/DDBJ whole genome shotgun (WGS) entry which is preliminary data.</text>
</comment>
<protein>
    <recommendedName>
        <fullName evidence="3">Alkyl transferase</fullName>
        <ecNumber evidence="3">2.5.1.-</ecNumber>
    </recommendedName>
</protein>
<dbReference type="NCBIfam" id="TIGR00055">
    <property type="entry name" value="uppS"/>
    <property type="match status" value="1"/>
</dbReference>
<comment type="similarity">
    <text evidence="3">Belongs to the UPP synthase family.</text>
</comment>
<dbReference type="InterPro" id="IPR001441">
    <property type="entry name" value="UPP_synth-like"/>
</dbReference>
<name>A0AAV9AKL9_ACOGR</name>
<keyword evidence="5" id="KW-1185">Reference proteome</keyword>
<dbReference type="InterPro" id="IPR018520">
    <property type="entry name" value="UPP_synth-like_CS"/>
</dbReference>
<comment type="cofactor">
    <cofactor evidence="1">
        <name>Mg(2+)</name>
        <dbReference type="ChEBI" id="CHEBI:18420"/>
    </cofactor>
</comment>
<dbReference type="Gene3D" id="3.40.1180.10">
    <property type="entry name" value="Decaprenyl diphosphate synthase-like"/>
    <property type="match status" value="1"/>
</dbReference>
<dbReference type="FunFam" id="3.40.1180.10:FF:000001">
    <property type="entry name" value="(2E,6E)-farnesyl-diphosphate-specific ditrans,polycis-undecaprenyl-diphosphate synthase"/>
    <property type="match status" value="1"/>
</dbReference>
<dbReference type="Pfam" id="PF01255">
    <property type="entry name" value="Prenyltransf"/>
    <property type="match status" value="1"/>
</dbReference>
<dbReference type="GO" id="GO:0005737">
    <property type="term" value="C:cytoplasm"/>
    <property type="evidence" value="ECO:0007669"/>
    <property type="project" value="UniProtKB-ARBA"/>
</dbReference>
<reference evidence="4" key="2">
    <citation type="submission" date="2023-06" db="EMBL/GenBank/DDBJ databases">
        <authorList>
            <person name="Ma L."/>
            <person name="Liu K.-W."/>
            <person name="Li Z."/>
            <person name="Hsiao Y.-Y."/>
            <person name="Qi Y."/>
            <person name="Fu T."/>
            <person name="Tang G."/>
            <person name="Zhang D."/>
            <person name="Sun W.-H."/>
            <person name="Liu D.-K."/>
            <person name="Li Y."/>
            <person name="Chen G.-Z."/>
            <person name="Liu X.-D."/>
            <person name="Liao X.-Y."/>
            <person name="Jiang Y.-T."/>
            <person name="Yu X."/>
            <person name="Hao Y."/>
            <person name="Huang J."/>
            <person name="Zhao X.-W."/>
            <person name="Ke S."/>
            <person name="Chen Y.-Y."/>
            <person name="Wu W.-L."/>
            <person name="Hsu J.-L."/>
            <person name="Lin Y.-F."/>
            <person name="Huang M.-D."/>
            <person name="Li C.-Y."/>
            <person name="Huang L."/>
            <person name="Wang Z.-W."/>
            <person name="Zhao X."/>
            <person name="Zhong W.-Y."/>
            <person name="Peng D.-H."/>
            <person name="Ahmad S."/>
            <person name="Lan S."/>
            <person name="Zhang J.-S."/>
            <person name="Tsai W.-C."/>
            <person name="Van De Peer Y."/>
            <person name="Liu Z.-J."/>
        </authorList>
    </citation>
    <scope>NUCLEOTIDE SEQUENCE</scope>
    <source>
        <strain evidence="4">SCP</strain>
        <tissue evidence="4">Leaves</tissue>
    </source>
</reference>
<dbReference type="GO" id="GO:0045547">
    <property type="term" value="F:ditrans,polycis-polyprenyl diphosphate synthase [(2E,6E)-farnesyl diphosphate specific] activity"/>
    <property type="evidence" value="ECO:0007669"/>
    <property type="project" value="TreeGrafter"/>
</dbReference>
<dbReference type="AlphaFoldDB" id="A0AAV9AKL9"/>
<dbReference type="Proteomes" id="UP001179952">
    <property type="component" value="Unassembled WGS sequence"/>
</dbReference>
<evidence type="ECO:0000256" key="3">
    <source>
        <dbReference type="RuleBase" id="RU363018"/>
    </source>
</evidence>
<gene>
    <name evidence="4" type="ORF">QJS04_geneDACA011472</name>
</gene>
<evidence type="ECO:0000256" key="1">
    <source>
        <dbReference type="ARBA" id="ARBA00001946"/>
    </source>
</evidence>
<dbReference type="PROSITE" id="PS01066">
    <property type="entry name" value="UPP_SYNTHASE"/>
    <property type="match status" value="1"/>
</dbReference>
<dbReference type="GO" id="GO:0016094">
    <property type="term" value="P:polyprenol biosynthetic process"/>
    <property type="evidence" value="ECO:0007669"/>
    <property type="project" value="TreeGrafter"/>
</dbReference>
<accession>A0AAV9AKL9</accession>
<keyword evidence="2 3" id="KW-0808">Transferase</keyword>
<dbReference type="HAMAP" id="MF_01139">
    <property type="entry name" value="ISPT"/>
    <property type="match status" value="1"/>
</dbReference>
<dbReference type="PANTHER" id="PTHR10291:SF0">
    <property type="entry name" value="DEHYDRODOLICHYL DIPHOSPHATE SYNTHASE 2"/>
    <property type="match status" value="1"/>
</dbReference>
<reference evidence="4" key="1">
    <citation type="journal article" date="2023" name="Nat. Commun.">
        <title>Diploid and tetraploid genomes of Acorus and the evolution of monocots.</title>
        <authorList>
            <person name="Ma L."/>
            <person name="Liu K.W."/>
            <person name="Li Z."/>
            <person name="Hsiao Y.Y."/>
            <person name="Qi Y."/>
            <person name="Fu T."/>
            <person name="Tang G.D."/>
            <person name="Zhang D."/>
            <person name="Sun W.H."/>
            <person name="Liu D.K."/>
            <person name="Li Y."/>
            <person name="Chen G.Z."/>
            <person name="Liu X.D."/>
            <person name="Liao X.Y."/>
            <person name="Jiang Y.T."/>
            <person name="Yu X."/>
            <person name="Hao Y."/>
            <person name="Huang J."/>
            <person name="Zhao X.W."/>
            <person name="Ke S."/>
            <person name="Chen Y.Y."/>
            <person name="Wu W.L."/>
            <person name="Hsu J.L."/>
            <person name="Lin Y.F."/>
            <person name="Huang M.D."/>
            <person name="Li C.Y."/>
            <person name="Huang L."/>
            <person name="Wang Z.W."/>
            <person name="Zhao X."/>
            <person name="Zhong W.Y."/>
            <person name="Peng D.H."/>
            <person name="Ahmad S."/>
            <person name="Lan S."/>
            <person name="Zhang J.S."/>
            <person name="Tsai W.C."/>
            <person name="Van de Peer Y."/>
            <person name="Liu Z.J."/>
        </authorList>
    </citation>
    <scope>NUCLEOTIDE SEQUENCE</scope>
    <source>
        <strain evidence="4">SCP</strain>
    </source>
</reference>